<evidence type="ECO:0000313" key="3">
    <source>
        <dbReference type="Proteomes" id="UP001055153"/>
    </source>
</evidence>
<keyword evidence="3" id="KW-1185">Reference proteome</keyword>
<dbReference type="Proteomes" id="UP001055153">
    <property type="component" value="Unassembled WGS sequence"/>
</dbReference>
<dbReference type="Pfam" id="PF07484">
    <property type="entry name" value="Collar"/>
    <property type="match status" value="1"/>
</dbReference>
<gene>
    <name evidence="2" type="ORF">GMJLKIPL_6379</name>
</gene>
<evidence type="ECO:0000259" key="1">
    <source>
        <dbReference type="Pfam" id="PF07484"/>
    </source>
</evidence>
<sequence length="228" mass="22955">MDPMIGMVYIVGFNWAPLYFSICQGQILQVSQNAALFSLLGTTYGGNGQTTFALPNLQGRVPLGYGRAQTNTTYPIGTVVGAESTTLTQANMPTHTHGAAFTPTTGPQSVTIPATTGNLQVGVAVNATSNAAANGAPSTANNMLSTVAPVGPRIYGPTATTNLVPLGGVSASVTGTASTAANTVNIQTVTGGNVAVSPAGGSAAFNNLQPSLALNFIIALQGIYPSRP</sequence>
<comment type="caution">
    <text evidence="2">The sequence shown here is derived from an EMBL/GenBank/DDBJ whole genome shotgun (WGS) entry which is preliminary data.</text>
</comment>
<dbReference type="InterPro" id="IPR037053">
    <property type="entry name" value="Phage_tail_collar_dom_sf"/>
</dbReference>
<organism evidence="2 3">
    <name type="scientific">Methylobacterium isbiliense</name>
    <dbReference type="NCBI Taxonomy" id="315478"/>
    <lineage>
        <taxon>Bacteria</taxon>
        <taxon>Pseudomonadati</taxon>
        <taxon>Pseudomonadota</taxon>
        <taxon>Alphaproteobacteria</taxon>
        <taxon>Hyphomicrobiales</taxon>
        <taxon>Methylobacteriaceae</taxon>
        <taxon>Methylobacterium</taxon>
    </lineage>
</organism>
<proteinExistence type="predicted"/>
<accession>A0ABQ4SRD0</accession>
<dbReference type="SUPFAM" id="SSF88874">
    <property type="entry name" value="Receptor-binding domain of short tail fibre protein gp12"/>
    <property type="match status" value="1"/>
</dbReference>
<dbReference type="Gene3D" id="3.90.1340.10">
    <property type="entry name" value="Phage tail collar domain"/>
    <property type="match status" value="1"/>
</dbReference>
<reference evidence="2" key="1">
    <citation type="journal article" date="2021" name="Front. Microbiol.">
        <title>Comprehensive Comparative Genomics and Phenotyping of Methylobacterium Species.</title>
        <authorList>
            <person name="Alessa O."/>
            <person name="Ogura Y."/>
            <person name="Fujitani Y."/>
            <person name="Takami H."/>
            <person name="Hayashi T."/>
            <person name="Sahin N."/>
            <person name="Tani A."/>
        </authorList>
    </citation>
    <scope>NUCLEOTIDE SEQUENCE</scope>
    <source>
        <strain evidence="2">DSM 17168</strain>
    </source>
</reference>
<name>A0ABQ4SRD0_9HYPH</name>
<dbReference type="EMBL" id="BPQQ01000120">
    <property type="protein sequence ID" value="GJE04415.1"/>
    <property type="molecule type" value="Genomic_DNA"/>
</dbReference>
<evidence type="ECO:0000313" key="2">
    <source>
        <dbReference type="EMBL" id="GJE04415.1"/>
    </source>
</evidence>
<feature type="domain" description="Phage tail collar" evidence="1">
    <location>
        <begin position="6"/>
        <end position="62"/>
    </location>
</feature>
<dbReference type="RefSeq" id="WP_238241772.1">
    <property type="nucleotide sequence ID" value="NZ_BPQQ01000120.1"/>
</dbReference>
<reference evidence="2" key="2">
    <citation type="submission" date="2021-08" db="EMBL/GenBank/DDBJ databases">
        <authorList>
            <person name="Tani A."/>
            <person name="Ola A."/>
            <person name="Ogura Y."/>
            <person name="Katsura K."/>
            <person name="Hayashi T."/>
        </authorList>
    </citation>
    <scope>NUCLEOTIDE SEQUENCE</scope>
    <source>
        <strain evidence="2">DSM 17168</strain>
    </source>
</reference>
<dbReference type="InterPro" id="IPR011083">
    <property type="entry name" value="Phage_tail_collar_dom"/>
</dbReference>
<protein>
    <recommendedName>
        <fullName evidence="1">Phage tail collar domain-containing protein</fullName>
    </recommendedName>
</protein>